<protein>
    <submittedName>
        <fullName evidence="2">Uncharacterized protein</fullName>
    </submittedName>
</protein>
<organism evidence="2 3">
    <name type="scientific">Mytilus coruscus</name>
    <name type="common">Sea mussel</name>
    <dbReference type="NCBI Taxonomy" id="42192"/>
    <lineage>
        <taxon>Eukaryota</taxon>
        <taxon>Metazoa</taxon>
        <taxon>Spiralia</taxon>
        <taxon>Lophotrochozoa</taxon>
        <taxon>Mollusca</taxon>
        <taxon>Bivalvia</taxon>
        <taxon>Autobranchia</taxon>
        <taxon>Pteriomorphia</taxon>
        <taxon>Mytilida</taxon>
        <taxon>Mytiloidea</taxon>
        <taxon>Mytilidae</taxon>
        <taxon>Mytilinae</taxon>
        <taxon>Mytilus</taxon>
    </lineage>
</organism>
<evidence type="ECO:0000313" key="3">
    <source>
        <dbReference type="Proteomes" id="UP000507470"/>
    </source>
</evidence>
<accession>A0A6J8CYL8</accession>
<reference evidence="2 3" key="1">
    <citation type="submission" date="2020-06" db="EMBL/GenBank/DDBJ databases">
        <authorList>
            <person name="Li R."/>
            <person name="Bekaert M."/>
        </authorList>
    </citation>
    <scope>NUCLEOTIDE SEQUENCE [LARGE SCALE GENOMIC DNA]</scope>
    <source>
        <strain evidence="3">wild</strain>
    </source>
</reference>
<proteinExistence type="predicted"/>
<gene>
    <name evidence="2" type="ORF">MCOR_35715</name>
</gene>
<evidence type="ECO:0000256" key="1">
    <source>
        <dbReference type="SAM" id="MobiDB-lite"/>
    </source>
</evidence>
<dbReference type="OrthoDB" id="10057022at2759"/>
<name>A0A6J8CYL8_MYTCO</name>
<feature type="region of interest" description="Disordered" evidence="1">
    <location>
        <begin position="1"/>
        <end position="32"/>
    </location>
</feature>
<dbReference type="Proteomes" id="UP000507470">
    <property type="component" value="Unassembled WGS sequence"/>
</dbReference>
<evidence type="ECO:0000313" key="2">
    <source>
        <dbReference type="EMBL" id="CAC5401653.1"/>
    </source>
</evidence>
<dbReference type="EMBL" id="CACVKT020006449">
    <property type="protein sequence ID" value="CAC5401653.1"/>
    <property type="molecule type" value="Genomic_DNA"/>
</dbReference>
<dbReference type="AlphaFoldDB" id="A0A6J8CYL8"/>
<sequence>MKALGLELDSEHDHTGKKANSKSQKEAVEVGTNKQKLKPKEKIKEQNFIFDGDHCAMCKDVLLLEVGHTSDLIDLHNQLVFTDSYNFECLKIPIYSKLNIRFWRFQLEFYFDKVICEFLEFGWPIGIKYLESLDVVEKKCRIHTGARFYPKDIEKYIKKEKTYCAVLGLFKVNPFSDKLVISPLNSVPRSGSAKRRVIMDLSHPKCHSVNDCIENNEYLGDRVDLHYPNVDKLVDIIKSKGQNCLI</sequence>
<keyword evidence="3" id="KW-1185">Reference proteome</keyword>